<sequence>MAHGVDGRKLGRKQGHRLALYGNLIVSVLRYESVHTTEAKAKEVRPQVERIITLAKRGTLADRRRIVASLPDEPLVVDKLFREIAPKYADRTSGYTRIVRLGDRPGDRAPMVQLELV</sequence>
<dbReference type="PANTHER" id="PTHR14413:SF16">
    <property type="entry name" value="LARGE RIBOSOMAL SUBUNIT PROTEIN BL17M"/>
    <property type="match status" value="1"/>
</dbReference>
<name>A0A0H4TAF1_9CHLR</name>
<evidence type="ECO:0000256" key="4">
    <source>
        <dbReference type="HAMAP-Rule" id="MF_01368"/>
    </source>
</evidence>
<evidence type="ECO:0000256" key="1">
    <source>
        <dbReference type="ARBA" id="ARBA00008777"/>
    </source>
</evidence>
<dbReference type="InterPro" id="IPR036373">
    <property type="entry name" value="Ribosomal_bL17_sf"/>
</dbReference>
<evidence type="ECO:0000256" key="3">
    <source>
        <dbReference type="ARBA" id="ARBA00023274"/>
    </source>
</evidence>
<dbReference type="GO" id="GO:0015934">
    <property type="term" value="C:large ribosomal subunit"/>
    <property type="evidence" value="ECO:0007669"/>
    <property type="project" value="TreeGrafter"/>
</dbReference>
<keyword evidence="3 4" id="KW-0687">Ribonucleoprotein</keyword>
<proteinExistence type="inferred from homology"/>
<comment type="similarity">
    <text evidence="1 4 5">Belongs to the bacterial ribosomal protein bL17 family.</text>
</comment>
<organism evidence="6">
    <name type="scientific">uncultured Chloroflexi bacterium Rifle_16ft_4_minimus_899</name>
    <dbReference type="NCBI Taxonomy" id="1665081"/>
    <lineage>
        <taxon>Bacteria</taxon>
        <taxon>Bacillati</taxon>
        <taxon>Chloroflexota</taxon>
        <taxon>environmental samples</taxon>
    </lineage>
</organism>
<dbReference type="NCBIfam" id="TIGR00059">
    <property type="entry name" value="L17"/>
    <property type="match status" value="1"/>
</dbReference>
<evidence type="ECO:0000256" key="5">
    <source>
        <dbReference type="RuleBase" id="RU000660"/>
    </source>
</evidence>
<dbReference type="GO" id="GO:0006412">
    <property type="term" value="P:translation"/>
    <property type="evidence" value="ECO:0007669"/>
    <property type="project" value="UniProtKB-UniRule"/>
</dbReference>
<protein>
    <recommendedName>
        <fullName evidence="4">Large ribosomal subunit protein bL17</fullName>
    </recommendedName>
</protein>
<dbReference type="AlphaFoldDB" id="A0A0H4TAF1"/>
<gene>
    <name evidence="4 6" type="primary">rplQ</name>
</gene>
<dbReference type="HAMAP" id="MF_01368">
    <property type="entry name" value="Ribosomal_bL17"/>
    <property type="match status" value="1"/>
</dbReference>
<dbReference type="Pfam" id="PF01196">
    <property type="entry name" value="Ribosomal_L17"/>
    <property type="match status" value="1"/>
</dbReference>
<comment type="subunit">
    <text evidence="4">Part of the 50S ribosomal subunit. Contacts protein L32.</text>
</comment>
<dbReference type="EMBL" id="KT007054">
    <property type="protein sequence ID" value="AKQ04908.1"/>
    <property type="molecule type" value="Genomic_DNA"/>
</dbReference>
<accession>A0A0H4TAF1</accession>
<keyword evidence="2 4" id="KW-0689">Ribosomal protein</keyword>
<evidence type="ECO:0000313" key="6">
    <source>
        <dbReference type="EMBL" id="AKQ04908.1"/>
    </source>
</evidence>
<evidence type="ECO:0000256" key="2">
    <source>
        <dbReference type="ARBA" id="ARBA00022980"/>
    </source>
</evidence>
<dbReference type="PANTHER" id="PTHR14413">
    <property type="entry name" value="RIBOSOMAL PROTEIN L17"/>
    <property type="match status" value="1"/>
</dbReference>
<reference evidence="6" key="1">
    <citation type="journal article" date="2015" name="ISME J.">
        <title>Aquifer environment selects for microbial species cohorts in sediment and groundwater.</title>
        <authorList>
            <person name="Hug L.A."/>
            <person name="Thomas B.C."/>
            <person name="Brown C.T."/>
            <person name="Frischkorn K.R."/>
            <person name="Williams K.H."/>
            <person name="Tringe S.G."/>
            <person name="Banfield J.F."/>
        </authorList>
    </citation>
    <scope>NUCLEOTIDE SEQUENCE</scope>
</reference>
<dbReference type="SUPFAM" id="SSF64263">
    <property type="entry name" value="Prokaryotic ribosomal protein L17"/>
    <property type="match status" value="1"/>
</dbReference>
<dbReference type="GO" id="GO:0003735">
    <property type="term" value="F:structural constituent of ribosome"/>
    <property type="evidence" value="ECO:0007669"/>
    <property type="project" value="InterPro"/>
</dbReference>
<dbReference type="InterPro" id="IPR000456">
    <property type="entry name" value="Ribosomal_bL17"/>
</dbReference>
<dbReference type="Gene3D" id="3.90.1030.10">
    <property type="entry name" value="Ribosomal protein L17"/>
    <property type="match status" value="1"/>
</dbReference>